<evidence type="ECO:0000259" key="4">
    <source>
        <dbReference type="Pfam" id="PF00892"/>
    </source>
</evidence>
<dbReference type="AlphaFoldDB" id="A0A8T4IKU9"/>
<evidence type="ECO:0000256" key="3">
    <source>
        <dbReference type="SAM" id="Phobius"/>
    </source>
</evidence>
<feature type="transmembrane region" description="Helical" evidence="3">
    <location>
        <begin position="285"/>
        <end position="306"/>
    </location>
</feature>
<feature type="domain" description="EamA" evidence="4">
    <location>
        <begin position="172"/>
        <end position="298"/>
    </location>
</feature>
<keyword evidence="6" id="KW-1185">Reference proteome</keyword>
<feature type="transmembrane region" description="Helical" evidence="3">
    <location>
        <begin position="106"/>
        <end position="127"/>
    </location>
</feature>
<feature type="transmembrane region" description="Helical" evidence="3">
    <location>
        <begin position="203"/>
        <end position="222"/>
    </location>
</feature>
<dbReference type="SUPFAM" id="SSF103481">
    <property type="entry name" value="Multidrug resistance efflux transporter EmrE"/>
    <property type="match status" value="1"/>
</dbReference>
<accession>A0A8T4IKU9</accession>
<feature type="transmembrane region" description="Helical" evidence="3">
    <location>
        <begin position="168"/>
        <end position="191"/>
    </location>
</feature>
<keyword evidence="3" id="KW-0812">Transmembrane</keyword>
<keyword evidence="3" id="KW-0472">Membrane</keyword>
<feature type="transmembrane region" description="Helical" evidence="3">
    <location>
        <begin position="134"/>
        <end position="156"/>
    </location>
</feature>
<reference evidence="5" key="1">
    <citation type="submission" date="2021-04" db="EMBL/GenBank/DDBJ databases">
        <title>Sequencing of actinobacteria type strains.</title>
        <authorList>
            <person name="Nguyen G.-S."/>
            <person name="Wentzel A."/>
        </authorList>
    </citation>
    <scope>NUCLEOTIDE SEQUENCE</scope>
    <source>
        <strain evidence="5">DSM 42095</strain>
    </source>
</reference>
<dbReference type="GO" id="GO:0016020">
    <property type="term" value="C:membrane"/>
    <property type="evidence" value="ECO:0007669"/>
    <property type="project" value="InterPro"/>
</dbReference>
<dbReference type="Proteomes" id="UP000675554">
    <property type="component" value="Unassembled WGS sequence"/>
</dbReference>
<evidence type="ECO:0000313" key="5">
    <source>
        <dbReference type="EMBL" id="MBR7671892.1"/>
    </source>
</evidence>
<feature type="transmembrane region" description="Helical" evidence="3">
    <location>
        <begin position="262"/>
        <end position="279"/>
    </location>
</feature>
<gene>
    <name evidence="5" type="ORF">KDA82_02320</name>
</gene>
<protein>
    <submittedName>
        <fullName evidence="5">DMT family transporter</fullName>
    </submittedName>
</protein>
<dbReference type="Pfam" id="PF00892">
    <property type="entry name" value="EamA"/>
    <property type="match status" value="1"/>
</dbReference>
<dbReference type="InterPro" id="IPR037185">
    <property type="entry name" value="EmrE-like"/>
</dbReference>
<evidence type="ECO:0000256" key="1">
    <source>
        <dbReference type="ARBA" id="ARBA00007362"/>
    </source>
</evidence>
<feature type="transmembrane region" description="Helical" evidence="3">
    <location>
        <begin position="228"/>
        <end position="250"/>
    </location>
</feature>
<comment type="caution">
    <text evidence="5">The sequence shown here is derived from an EMBL/GenBank/DDBJ whole genome shotgun (WGS) entry which is preliminary data.</text>
</comment>
<evidence type="ECO:0000256" key="2">
    <source>
        <dbReference type="SAM" id="MobiDB-lite"/>
    </source>
</evidence>
<feature type="transmembrane region" description="Helical" evidence="3">
    <location>
        <begin position="12"/>
        <end position="33"/>
    </location>
</feature>
<feature type="compositionally biased region" description="Basic and acidic residues" evidence="2">
    <location>
        <begin position="308"/>
        <end position="322"/>
    </location>
</feature>
<proteinExistence type="inferred from homology"/>
<keyword evidence="3" id="KW-1133">Transmembrane helix</keyword>
<sequence>MAELSSGLRTSHIGRGVAPILGFATLTAALDVYGGNKLQVISPETMAAISFSLAAVFFLGLEITRRGAAATFRPMRTHSYDVTAINVTTAVTWLSMLYSLKYLEPAVVSIVVVALGPVLTLLMGPLLRRGSSVIGAEIGVSLGISAVLGVLVWGSFTGRSGVGDVGTGQAALGMLFALLCGVGSTANIIYMKRLSETGHSPQAVLAIRFFLMIAISWVMTALSDNPELGAGFVPGLIVAVIGVGLPIYVLQIGIRHTEPITTSLLLSLSPLITFLLQFLDGRLRPSALTLTGIFAIVVLVGAGTLARSRYDARTSPPEEEKPLPTAPEPEPEPAQSETSPAQSKEELS</sequence>
<evidence type="ECO:0000313" key="6">
    <source>
        <dbReference type="Proteomes" id="UP000675554"/>
    </source>
</evidence>
<feature type="transmembrane region" description="Helical" evidence="3">
    <location>
        <begin position="82"/>
        <end position="100"/>
    </location>
</feature>
<organism evidence="5 6">
    <name type="scientific">Streptomyces daliensis</name>
    <dbReference type="NCBI Taxonomy" id="299421"/>
    <lineage>
        <taxon>Bacteria</taxon>
        <taxon>Bacillati</taxon>
        <taxon>Actinomycetota</taxon>
        <taxon>Actinomycetes</taxon>
        <taxon>Kitasatosporales</taxon>
        <taxon>Streptomycetaceae</taxon>
        <taxon>Streptomyces</taxon>
    </lineage>
</organism>
<dbReference type="InterPro" id="IPR000620">
    <property type="entry name" value="EamA_dom"/>
</dbReference>
<dbReference type="EMBL" id="JAGSMN010000045">
    <property type="protein sequence ID" value="MBR7671892.1"/>
    <property type="molecule type" value="Genomic_DNA"/>
</dbReference>
<comment type="similarity">
    <text evidence="1">Belongs to the EamA transporter family.</text>
</comment>
<name>A0A8T4IKU9_9ACTN</name>
<feature type="region of interest" description="Disordered" evidence="2">
    <location>
        <begin position="308"/>
        <end position="348"/>
    </location>
</feature>
<feature type="transmembrane region" description="Helical" evidence="3">
    <location>
        <begin position="45"/>
        <end position="61"/>
    </location>
</feature>